<proteinExistence type="predicted"/>
<evidence type="ECO:0000256" key="2">
    <source>
        <dbReference type="ARBA" id="ARBA00022771"/>
    </source>
</evidence>
<dbReference type="SMART" id="SM00105">
    <property type="entry name" value="ArfGap"/>
    <property type="match status" value="1"/>
</dbReference>
<dbReference type="OrthoDB" id="6036at2759"/>
<dbReference type="AlphaFoldDB" id="A0A5P1FVK1"/>
<feature type="compositionally biased region" description="Polar residues" evidence="5">
    <location>
        <begin position="348"/>
        <end position="418"/>
    </location>
</feature>
<evidence type="ECO:0000313" key="7">
    <source>
        <dbReference type="EMBL" id="ONK80801.1"/>
    </source>
</evidence>
<feature type="compositionally biased region" description="Basic and acidic residues" evidence="5">
    <location>
        <begin position="199"/>
        <end position="213"/>
    </location>
</feature>
<evidence type="ECO:0000313" key="8">
    <source>
        <dbReference type="Proteomes" id="UP000243459"/>
    </source>
</evidence>
<dbReference type="CDD" id="cd08838">
    <property type="entry name" value="ArfGap_AGFG"/>
    <property type="match status" value="1"/>
</dbReference>
<accession>A0A5P1FVK1</accession>
<dbReference type="PRINTS" id="PR00405">
    <property type="entry name" value="REVINTRACTNG"/>
</dbReference>
<dbReference type="PANTHER" id="PTHR46085">
    <property type="entry name" value="ARFGAP/RECO-RELATED"/>
    <property type="match status" value="1"/>
</dbReference>
<dbReference type="GO" id="GO:0005096">
    <property type="term" value="F:GTPase activator activity"/>
    <property type="evidence" value="ECO:0007669"/>
    <property type="project" value="InterPro"/>
</dbReference>
<feature type="compositionally biased region" description="Polar residues" evidence="5">
    <location>
        <begin position="323"/>
        <end position="340"/>
    </location>
</feature>
<evidence type="ECO:0000256" key="1">
    <source>
        <dbReference type="ARBA" id="ARBA00022723"/>
    </source>
</evidence>
<keyword evidence="1" id="KW-0479">Metal-binding</keyword>
<feature type="compositionally biased region" description="Polar residues" evidence="5">
    <location>
        <begin position="433"/>
        <end position="458"/>
    </location>
</feature>
<evidence type="ECO:0000256" key="4">
    <source>
        <dbReference type="PROSITE-ProRule" id="PRU00288"/>
    </source>
</evidence>
<protein>
    <recommendedName>
        <fullName evidence="6">Arf-GAP domain-containing protein</fullName>
    </recommendedName>
</protein>
<feature type="compositionally biased region" description="Polar residues" evidence="5">
    <location>
        <begin position="280"/>
        <end position="303"/>
    </location>
</feature>
<organism evidence="7 8">
    <name type="scientific">Asparagus officinalis</name>
    <name type="common">Garden asparagus</name>
    <dbReference type="NCBI Taxonomy" id="4686"/>
    <lineage>
        <taxon>Eukaryota</taxon>
        <taxon>Viridiplantae</taxon>
        <taxon>Streptophyta</taxon>
        <taxon>Embryophyta</taxon>
        <taxon>Tracheophyta</taxon>
        <taxon>Spermatophyta</taxon>
        <taxon>Magnoliopsida</taxon>
        <taxon>Liliopsida</taxon>
        <taxon>Asparagales</taxon>
        <taxon>Asparagaceae</taxon>
        <taxon>Asparagoideae</taxon>
        <taxon>Asparagus</taxon>
    </lineage>
</organism>
<keyword evidence="2 4" id="KW-0863">Zinc-finger</keyword>
<sequence length="668" mass="72153">MGSRMKEDERNEKIIRGLMKLPANKRCINCNNLGPQYVCTNFWTFICTNCSGLHREFCHRVKSISMAKFTTQEVDALQEGGNERAKEIYFKEWDPQRNSFPDSSNIDRLRDFIKHVYVDRRFSGGRNMDRPLQGKASQDDSNDNRRGDSYRSASRSPSYDDRYSERIGTGGRNGDRNIRYIYGERSPGYDSSGNKRSPRRFEVVDDRVRDDKYGTGNQISRFEDRRLPPKPEGSSPIHQKDVSSPPMVRPVRDILGDDIPQLNVGNTAKANDTKVADTSARPQRTSSLSSTGSGDENSLQQKKVNLGSLIDFGADPEPPVVTAQEQPTIQQNTSPPSGSGNWAFFDNAGQQTASQASANPGSLESALNQLSAPGPAQTVSVSTLPISGVGTSPSANGGQYPSMQQHQTSLFPSNLSQPTSPPFNAHVAGGQSWGSSGLPSIQGTLPNSGGHSSQVASISPRQEINAGVPSQPASVEAKPTGRKELPADLFTALYPSASMSVPGWQRGPYPGIGYGMQYPMRMPQTMTAFPHPSKSTNPFDSGSEPALAHAPTFPSMAPLHGALPHVPAPSPLVRSSSFGNPSAQWVSPQQSPFSPAMPQGQYMMQQVPGDMPQMMHNNMVMMGHQGTGGPANPNAGLGNLGMDQHPTGRYSLPNTPNSFGSTGGNPFG</sequence>
<dbReference type="PROSITE" id="PS50115">
    <property type="entry name" value="ARFGAP"/>
    <property type="match status" value="1"/>
</dbReference>
<name>A0A5P1FVK1_ASPOF</name>
<dbReference type="EMBL" id="CM007381">
    <property type="protein sequence ID" value="ONK80801.1"/>
    <property type="molecule type" value="Genomic_DNA"/>
</dbReference>
<gene>
    <name evidence="7" type="ORF">A4U43_C01F21910</name>
</gene>
<evidence type="ECO:0000256" key="5">
    <source>
        <dbReference type="SAM" id="MobiDB-lite"/>
    </source>
</evidence>
<dbReference type="Pfam" id="PF01412">
    <property type="entry name" value="ArfGap"/>
    <property type="match status" value="1"/>
</dbReference>
<dbReference type="PANTHER" id="PTHR46085:SF3">
    <property type="entry name" value="ARF GTPASE ACTIVATING PROTEIN"/>
    <property type="match status" value="1"/>
</dbReference>
<feature type="region of interest" description="Disordered" evidence="5">
    <location>
        <begin position="463"/>
        <end position="482"/>
    </location>
</feature>
<dbReference type="InterPro" id="IPR001164">
    <property type="entry name" value="ArfGAP_dom"/>
</dbReference>
<evidence type="ECO:0000259" key="6">
    <source>
        <dbReference type="PROSITE" id="PS50115"/>
    </source>
</evidence>
<keyword evidence="8" id="KW-1185">Reference proteome</keyword>
<dbReference type="Gene3D" id="1.10.220.150">
    <property type="entry name" value="Arf GTPase activating protein"/>
    <property type="match status" value="1"/>
</dbReference>
<dbReference type="GO" id="GO:0008270">
    <property type="term" value="F:zinc ion binding"/>
    <property type="evidence" value="ECO:0007669"/>
    <property type="project" value="UniProtKB-KW"/>
</dbReference>
<dbReference type="Gramene" id="ONK80801">
    <property type="protein sequence ID" value="ONK80801"/>
    <property type="gene ID" value="A4U43_C01F21910"/>
</dbReference>
<dbReference type="Proteomes" id="UP000243459">
    <property type="component" value="Chromosome 1"/>
</dbReference>
<reference evidence="8" key="1">
    <citation type="journal article" date="2017" name="Nat. Commun.">
        <title>The asparagus genome sheds light on the origin and evolution of a young Y chromosome.</title>
        <authorList>
            <person name="Harkess A."/>
            <person name="Zhou J."/>
            <person name="Xu C."/>
            <person name="Bowers J.E."/>
            <person name="Van der Hulst R."/>
            <person name="Ayyampalayam S."/>
            <person name="Mercati F."/>
            <person name="Riccardi P."/>
            <person name="McKain M.R."/>
            <person name="Kakrana A."/>
            <person name="Tang H."/>
            <person name="Ray J."/>
            <person name="Groenendijk J."/>
            <person name="Arikit S."/>
            <person name="Mathioni S.M."/>
            <person name="Nakano M."/>
            <person name="Shan H."/>
            <person name="Telgmann-Rauber A."/>
            <person name="Kanno A."/>
            <person name="Yue Z."/>
            <person name="Chen H."/>
            <person name="Li W."/>
            <person name="Chen Y."/>
            <person name="Xu X."/>
            <person name="Zhang Y."/>
            <person name="Luo S."/>
            <person name="Chen H."/>
            <person name="Gao J."/>
            <person name="Mao Z."/>
            <person name="Pires J.C."/>
            <person name="Luo M."/>
            <person name="Kudrna D."/>
            <person name="Wing R.A."/>
            <person name="Meyers B.C."/>
            <person name="Yi K."/>
            <person name="Kong H."/>
            <person name="Lavrijsen P."/>
            <person name="Sunseri F."/>
            <person name="Falavigna A."/>
            <person name="Ye Y."/>
            <person name="Leebens-Mack J.H."/>
            <person name="Chen G."/>
        </authorList>
    </citation>
    <scope>NUCLEOTIDE SEQUENCE [LARGE SCALE GENOMIC DNA]</scope>
    <source>
        <strain evidence="8">cv. DH0086</strain>
    </source>
</reference>
<dbReference type="FunFam" id="1.10.220.150:FF:000005">
    <property type="entry name" value="Arf-GAP domain and FG repeat-containing protein 1"/>
    <property type="match status" value="1"/>
</dbReference>
<feature type="region of interest" description="Disordered" evidence="5">
    <location>
        <begin position="124"/>
        <end position="458"/>
    </location>
</feature>
<evidence type="ECO:0000256" key="3">
    <source>
        <dbReference type="ARBA" id="ARBA00022833"/>
    </source>
</evidence>
<keyword evidence="3" id="KW-0862">Zinc</keyword>
<feature type="domain" description="Arf-GAP" evidence="6">
    <location>
        <begin position="12"/>
        <end position="130"/>
    </location>
</feature>
<dbReference type="SUPFAM" id="SSF57863">
    <property type="entry name" value="ArfGap/RecO-like zinc finger"/>
    <property type="match status" value="1"/>
</dbReference>
<dbReference type="InterPro" id="IPR044820">
    <property type="entry name" value="AGD14-like"/>
</dbReference>
<dbReference type="OMA" id="GYEHNDY"/>
<dbReference type="InterPro" id="IPR038508">
    <property type="entry name" value="ArfGAP_dom_sf"/>
</dbReference>
<dbReference type="InterPro" id="IPR037278">
    <property type="entry name" value="ARFGAP/RecO"/>
</dbReference>